<dbReference type="InterPro" id="IPR011990">
    <property type="entry name" value="TPR-like_helical_dom_sf"/>
</dbReference>
<evidence type="ECO:0000313" key="3">
    <source>
        <dbReference type="Proteomes" id="UP000238823"/>
    </source>
</evidence>
<gene>
    <name evidence="2" type="ORF">ENSA7_19280</name>
</gene>
<evidence type="ECO:0000259" key="1">
    <source>
        <dbReference type="Pfam" id="PF14028"/>
    </source>
</evidence>
<sequence length="824" mass="90111">MTDPWLYLQLFHEDPADADTILTDFVATTSRELLGDASVDRFFFLRYFEGGHHIRYRLRVTDPTRLDALHDWLRVRARDTPSIGRIERAAYERELHKHGGAAGLEIAERQFFASSQFALSCIEATAADPQRRALIGLGALDVLLRRAGLDRAARRRCSLAYAAHWSALLARGMDEWAPASPDPAQVELARAWLERADGGLWSRAAHSADVDRRGDVATAQWLESVRDEVAALRALDSQGRLDVPMQVVLWNLIHTLNNRLGLGIGAEVAIATLASVVHALPARPTLPVALDTDRPNAIWAEVVEGLASGRPTAVAVDGDVDSTLVEWRAQASKLGARWVVAPRDEPDGPQPFALWRRLARGYSSDGADRLDRQLADARQPWSDPECPMLPDPQGVYDVIAAFLLSASTEPTIIVVRDVAAASPECLAALSTIVLRRCRGAAVLVLVADADLTQGDSVPGRRWVQLVRQLHERAGLHHLRLPGGPAAPRTPDPSTLTDHARVGLDMCRAGALTTGVHHLATAISREPSHGADPEILVHLAMATLQLRELDLAAQAAEAAYRVGPSPHRQRARRVWMATMHTNDDAEGLERLGADVQHDLEQAERSSQQHAWLLLDAALCTALRMSRRDEHVRYLDAIITKPVAIVPRQCLATAHIWRAAPWFTQGQLAEALPHQRAGVQLLETLSDPTRLLFTRLRLGGTLAQLGAFDQAAKLFEEVTAASLCQGGFDTALDAASRAVLGYIEAEQPLAAAALLHSAEPTVRHMWSQSPSVTLLCELALALARDDHERVRAIVVVFPPPLWTTTLVDIPDLTAKRMAAIDTSYAV</sequence>
<comment type="caution">
    <text evidence="2">The sequence shown here is derived from an EMBL/GenBank/DDBJ whole genome shotgun (WGS) entry which is preliminary data.</text>
</comment>
<dbReference type="Gene3D" id="1.25.40.10">
    <property type="entry name" value="Tetratricopeptide repeat domain"/>
    <property type="match status" value="1"/>
</dbReference>
<reference evidence="2 3" key="1">
    <citation type="submission" date="2018-03" db="EMBL/GenBank/DDBJ databases">
        <title>Draft Genome Sequences of the Obligatory Marine Myxobacteria Enhygromyxa salina SWB007.</title>
        <authorList>
            <person name="Poehlein A."/>
            <person name="Moghaddam J.A."/>
            <person name="Harms H."/>
            <person name="Alanjari M."/>
            <person name="Koenig G.M."/>
            <person name="Daniel R."/>
            <person name="Schaeberle T.F."/>
        </authorList>
    </citation>
    <scope>NUCLEOTIDE SEQUENCE [LARGE SCALE GENOMIC DNA]</scope>
    <source>
        <strain evidence="2 3">SWB007</strain>
    </source>
</reference>
<accession>A0A2S9YT60</accession>
<dbReference type="Pfam" id="PF14028">
    <property type="entry name" value="Lant_dehydr_C"/>
    <property type="match status" value="1"/>
</dbReference>
<dbReference type="Proteomes" id="UP000238823">
    <property type="component" value="Unassembled WGS sequence"/>
</dbReference>
<dbReference type="RefSeq" id="WP_106088948.1">
    <property type="nucleotide sequence ID" value="NZ_PVNL01000042.1"/>
</dbReference>
<dbReference type="OrthoDB" id="1273722at2"/>
<dbReference type="SUPFAM" id="SSF48452">
    <property type="entry name" value="TPR-like"/>
    <property type="match status" value="1"/>
</dbReference>
<protein>
    <recommendedName>
        <fullName evidence="1">Thiopeptide-type bacteriocin biosynthesis domain-containing protein</fullName>
    </recommendedName>
</protein>
<name>A0A2S9YT60_9BACT</name>
<evidence type="ECO:0000313" key="2">
    <source>
        <dbReference type="EMBL" id="PRQ08305.1"/>
    </source>
</evidence>
<dbReference type="InterPro" id="IPR023809">
    <property type="entry name" value="Thiopep_bacteriocin_synth_dom"/>
</dbReference>
<organism evidence="2 3">
    <name type="scientific">Enhygromyxa salina</name>
    <dbReference type="NCBI Taxonomy" id="215803"/>
    <lineage>
        <taxon>Bacteria</taxon>
        <taxon>Pseudomonadati</taxon>
        <taxon>Myxococcota</taxon>
        <taxon>Polyangia</taxon>
        <taxon>Nannocystales</taxon>
        <taxon>Nannocystaceae</taxon>
        <taxon>Enhygromyxa</taxon>
    </lineage>
</organism>
<feature type="domain" description="Thiopeptide-type bacteriocin biosynthesis" evidence="1">
    <location>
        <begin position="5"/>
        <end position="274"/>
    </location>
</feature>
<dbReference type="EMBL" id="PVNL01000042">
    <property type="protein sequence ID" value="PRQ08305.1"/>
    <property type="molecule type" value="Genomic_DNA"/>
</dbReference>
<dbReference type="AlphaFoldDB" id="A0A2S9YT60"/>
<proteinExistence type="predicted"/>
<dbReference type="NCBIfam" id="TIGR03891">
    <property type="entry name" value="thiopep_ocin"/>
    <property type="match status" value="1"/>
</dbReference>